<organism evidence="2 3">
    <name type="scientific">Streptomyces phaeochromogenes</name>
    <dbReference type="NCBI Taxonomy" id="1923"/>
    <lineage>
        <taxon>Bacteria</taxon>
        <taxon>Bacillati</taxon>
        <taxon>Actinomycetota</taxon>
        <taxon>Actinomycetes</taxon>
        <taxon>Kitasatosporales</taxon>
        <taxon>Streptomycetaceae</taxon>
        <taxon>Streptomyces</taxon>
        <taxon>Streptomyces phaeochromogenes group</taxon>
    </lineage>
</organism>
<keyword evidence="1" id="KW-0472">Membrane</keyword>
<keyword evidence="1" id="KW-1133">Transmembrane helix</keyword>
<keyword evidence="3" id="KW-1185">Reference proteome</keyword>
<reference evidence="2 3" key="1">
    <citation type="submission" date="2022-10" db="EMBL/GenBank/DDBJ databases">
        <title>The complete genomes of actinobacterial strains from the NBC collection.</title>
        <authorList>
            <person name="Joergensen T.S."/>
            <person name="Alvarez Arevalo M."/>
            <person name="Sterndorff E.B."/>
            <person name="Faurdal D."/>
            <person name="Vuksanovic O."/>
            <person name="Mourched A.-S."/>
            <person name="Charusanti P."/>
            <person name="Shaw S."/>
            <person name="Blin K."/>
            <person name="Weber T."/>
        </authorList>
    </citation>
    <scope>NUCLEOTIDE SEQUENCE [LARGE SCALE GENOMIC DNA]</scope>
    <source>
        <strain evidence="2 3">NBC 01752</strain>
    </source>
</reference>
<sequence length="194" mass="20997">MARTRTAVNRTVLGAVGLSLFLAGSWLTATDPAFADRLPTWWPAAGTGTVLLDRNRLAQLRGEGWWTPTAIAASIGLAVLFALWSLGQSRSGRAQPLALPSPGCTVRPQALAEALATRVTALPGITRSRARVLPRRGQRLEVRLRVWLEPDTPPDAVLPTLHTATAEADRAATPYTAHTRVRLSTAPHRTRHVR</sequence>
<evidence type="ECO:0000313" key="3">
    <source>
        <dbReference type="Proteomes" id="UP001340816"/>
    </source>
</evidence>
<proteinExistence type="predicted"/>
<evidence type="ECO:0000256" key="1">
    <source>
        <dbReference type="SAM" id="Phobius"/>
    </source>
</evidence>
<dbReference type="Proteomes" id="UP001340816">
    <property type="component" value="Chromosome"/>
</dbReference>
<dbReference type="EMBL" id="CP109135">
    <property type="protein sequence ID" value="WSD21000.1"/>
    <property type="molecule type" value="Genomic_DNA"/>
</dbReference>
<dbReference type="RefSeq" id="WP_326762563.1">
    <property type="nucleotide sequence ID" value="NZ_CP109135.1"/>
</dbReference>
<accession>A0ABZ1HQY9</accession>
<protein>
    <recommendedName>
        <fullName evidence="4">Alkaline shock response membrane anchor protein AmaP</fullName>
    </recommendedName>
</protein>
<name>A0ABZ1HQY9_STRPH</name>
<feature type="transmembrane region" description="Helical" evidence="1">
    <location>
        <begin position="65"/>
        <end position="86"/>
    </location>
</feature>
<gene>
    <name evidence="2" type="ORF">OHB35_51480</name>
</gene>
<evidence type="ECO:0000313" key="2">
    <source>
        <dbReference type="EMBL" id="WSD21000.1"/>
    </source>
</evidence>
<evidence type="ECO:0008006" key="4">
    <source>
        <dbReference type="Google" id="ProtNLM"/>
    </source>
</evidence>
<keyword evidence="1" id="KW-0812">Transmembrane</keyword>